<evidence type="ECO:0000256" key="6">
    <source>
        <dbReference type="SAM" id="Phobius"/>
    </source>
</evidence>
<feature type="domain" description="Major facilitator superfamily (MFS) profile" evidence="7">
    <location>
        <begin position="1"/>
        <end position="154"/>
    </location>
</feature>
<dbReference type="InterPro" id="IPR011701">
    <property type="entry name" value="MFS"/>
</dbReference>
<dbReference type="GO" id="GO:0022857">
    <property type="term" value="F:transmembrane transporter activity"/>
    <property type="evidence" value="ECO:0007669"/>
    <property type="project" value="InterPro"/>
</dbReference>
<keyword evidence="9" id="KW-1185">Reference proteome</keyword>
<evidence type="ECO:0000256" key="5">
    <source>
        <dbReference type="ARBA" id="ARBA00023136"/>
    </source>
</evidence>
<organism evidence="8 9">
    <name type="scientific">Colletotrichum musicola</name>
    <dbReference type="NCBI Taxonomy" id="2175873"/>
    <lineage>
        <taxon>Eukaryota</taxon>
        <taxon>Fungi</taxon>
        <taxon>Dikarya</taxon>
        <taxon>Ascomycota</taxon>
        <taxon>Pezizomycotina</taxon>
        <taxon>Sordariomycetes</taxon>
        <taxon>Hypocreomycetidae</taxon>
        <taxon>Glomerellales</taxon>
        <taxon>Glomerellaceae</taxon>
        <taxon>Colletotrichum</taxon>
        <taxon>Colletotrichum orchidearum species complex</taxon>
    </lineage>
</organism>
<evidence type="ECO:0000259" key="7">
    <source>
        <dbReference type="PROSITE" id="PS50850"/>
    </source>
</evidence>
<proteinExistence type="predicted"/>
<keyword evidence="2" id="KW-0813">Transport</keyword>
<name>A0A8H6JA89_9PEZI</name>
<dbReference type="OrthoDB" id="2250022at2759"/>
<evidence type="ECO:0000313" key="9">
    <source>
        <dbReference type="Proteomes" id="UP000639643"/>
    </source>
</evidence>
<feature type="transmembrane region" description="Helical" evidence="6">
    <location>
        <begin position="91"/>
        <end position="117"/>
    </location>
</feature>
<reference evidence="8" key="1">
    <citation type="journal article" date="2020" name="Phytopathology">
        <title>Genome Sequence Resources of Colletotrichum truncatum, C. plurivorum, C. musicola, and C. sojae: Four Species Pathogenic to Soybean (Glycine max).</title>
        <authorList>
            <person name="Rogerio F."/>
            <person name="Boufleur T.R."/>
            <person name="Ciampi-Guillardi M."/>
            <person name="Sukno S.A."/>
            <person name="Thon M.R."/>
            <person name="Massola Junior N.S."/>
            <person name="Baroncelli R."/>
        </authorList>
    </citation>
    <scope>NUCLEOTIDE SEQUENCE</scope>
    <source>
        <strain evidence="8">LFN0074</strain>
    </source>
</reference>
<dbReference type="GO" id="GO:0016020">
    <property type="term" value="C:membrane"/>
    <property type="evidence" value="ECO:0007669"/>
    <property type="project" value="UniProtKB-SubCell"/>
</dbReference>
<dbReference type="SUPFAM" id="SSF103473">
    <property type="entry name" value="MFS general substrate transporter"/>
    <property type="match status" value="1"/>
</dbReference>
<evidence type="ECO:0000256" key="4">
    <source>
        <dbReference type="ARBA" id="ARBA00022989"/>
    </source>
</evidence>
<keyword evidence="5 6" id="KW-0472">Membrane</keyword>
<dbReference type="InterPro" id="IPR036259">
    <property type="entry name" value="MFS_trans_sf"/>
</dbReference>
<dbReference type="Gene3D" id="1.20.1250.20">
    <property type="entry name" value="MFS general substrate transporter like domains"/>
    <property type="match status" value="1"/>
</dbReference>
<dbReference type="Pfam" id="PF07690">
    <property type="entry name" value="MFS_1"/>
    <property type="match status" value="1"/>
</dbReference>
<dbReference type="InterPro" id="IPR020846">
    <property type="entry name" value="MFS_dom"/>
</dbReference>
<feature type="transmembrane region" description="Helical" evidence="6">
    <location>
        <begin position="61"/>
        <end position="79"/>
    </location>
</feature>
<comment type="subcellular location">
    <subcellularLocation>
        <location evidence="1">Membrane</location>
        <topology evidence="1">Multi-pass membrane protein</topology>
    </subcellularLocation>
</comment>
<dbReference type="EMBL" id="WIGM01000896">
    <property type="protein sequence ID" value="KAF6809335.1"/>
    <property type="molecule type" value="Genomic_DNA"/>
</dbReference>
<comment type="caution">
    <text evidence="8">The sequence shown here is derived from an EMBL/GenBank/DDBJ whole genome shotgun (WGS) entry which is preliminary data.</text>
</comment>
<evidence type="ECO:0000256" key="1">
    <source>
        <dbReference type="ARBA" id="ARBA00004141"/>
    </source>
</evidence>
<accession>A0A8H6JA89</accession>
<sequence length="154" mass="16581">MSGFEYNIVLSVTFAGYVAISMILTRLRLSWYLSGCMIACGIVSGLSATVQNFAGLAVNRFFLGITEAPFFVGCAFLFSGRYTQKELGLRLGAFFCAAMISGAFGSVFAASIAAAFANNRMASWRWLFIVEGIATVVFAVTRSFTIPDWPATTG</sequence>
<evidence type="ECO:0000256" key="2">
    <source>
        <dbReference type="ARBA" id="ARBA00022448"/>
    </source>
</evidence>
<dbReference type="Proteomes" id="UP000639643">
    <property type="component" value="Unassembled WGS sequence"/>
</dbReference>
<dbReference type="AlphaFoldDB" id="A0A8H6JA89"/>
<feature type="transmembrane region" description="Helical" evidence="6">
    <location>
        <begin position="31"/>
        <end position="49"/>
    </location>
</feature>
<dbReference type="PANTHER" id="PTHR43791:SF92">
    <property type="entry name" value="AGL026WP"/>
    <property type="match status" value="1"/>
</dbReference>
<evidence type="ECO:0000256" key="3">
    <source>
        <dbReference type="ARBA" id="ARBA00022692"/>
    </source>
</evidence>
<keyword evidence="4 6" id="KW-1133">Transmembrane helix</keyword>
<feature type="transmembrane region" description="Helical" evidence="6">
    <location>
        <begin position="123"/>
        <end position="141"/>
    </location>
</feature>
<feature type="transmembrane region" description="Helical" evidence="6">
    <location>
        <begin position="6"/>
        <end position="24"/>
    </location>
</feature>
<gene>
    <name evidence="8" type="ORF">CMUS01_13705</name>
</gene>
<evidence type="ECO:0000313" key="8">
    <source>
        <dbReference type="EMBL" id="KAF6809335.1"/>
    </source>
</evidence>
<protein>
    <submittedName>
        <fullName evidence="8">Major facilitator superfamily transporter</fullName>
    </submittedName>
</protein>
<dbReference type="PROSITE" id="PS50850">
    <property type="entry name" value="MFS"/>
    <property type="match status" value="1"/>
</dbReference>
<dbReference type="PANTHER" id="PTHR43791">
    <property type="entry name" value="PERMEASE-RELATED"/>
    <property type="match status" value="1"/>
</dbReference>
<keyword evidence="3 6" id="KW-0812">Transmembrane</keyword>